<organism evidence="2 3">
    <name type="scientific">Kibdelosporangium aridum</name>
    <dbReference type="NCBI Taxonomy" id="2030"/>
    <lineage>
        <taxon>Bacteria</taxon>
        <taxon>Bacillati</taxon>
        <taxon>Actinomycetota</taxon>
        <taxon>Actinomycetes</taxon>
        <taxon>Pseudonocardiales</taxon>
        <taxon>Pseudonocardiaceae</taxon>
        <taxon>Kibdelosporangium</taxon>
    </lineage>
</organism>
<evidence type="ECO:0000313" key="3">
    <source>
        <dbReference type="Proteomes" id="UP000192674"/>
    </source>
</evidence>
<reference evidence="2 3" key="1">
    <citation type="submission" date="2017-04" db="EMBL/GenBank/DDBJ databases">
        <authorList>
            <person name="Afonso C.L."/>
            <person name="Miller P.J."/>
            <person name="Scott M.A."/>
            <person name="Spackman E."/>
            <person name="Goraichik I."/>
            <person name="Dimitrov K.M."/>
            <person name="Suarez D.L."/>
            <person name="Swayne D.E."/>
        </authorList>
    </citation>
    <scope>NUCLEOTIDE SEQUENCE [LARGE SCALE GENOMIC DNA]</scope>
    <source>
        <strain evidence="2 3">DSM 43828</strain>
    </source>
</reference>
<dbReference type="AlphaFoldDB" id="A0A1Y5XJB4"/>
<evidence type="ECO:0000256" key="1">
    <source>
        <dbReference type="SAM" id="SignalP"/>
    </source>
</evidence>
<sequence>MRPTQRILTTLTVLATAVALAPAVQAAQSFTVMTPATEVASRTDRRPVAGGLYDAKVNKTFISWSGKAADTYVQAYDHRSKTWSAPKFIAAGQSDPHNYPTMIQANDGHILLVRGMHNTATVISRAPQPHSLDGDWTTYEAPAGKAASYPMPFKTVDGTLFVFYRETTRDIDKVTPTDTRPMKYLVSKDNGLTWKNSVELTGKPFAIGSTSRPDNMNEIYIGQLRQDPLTGLVHIVYTLAGGGPTQHVHDYYHRNIYYAVFNPYNLHFYSASWRDLGYDIDDADQETHLKVAETPLERPTGTLKSPDYIQQVGGNIGRPFLLWFTFDNTTGTQLNHASVWNGRTWETQQVASGLRTREVERVNLATWRVYATRDGQPNIETYLLTFGKNWRTETVIPTRKPVQRVEVIGNFRDPARILASGASSARDVAIADGDIYVAGR</sequence>
<protein>
    <submittedName>
        <fullName evidence="2">BNR repeat-containing family member</fullName>
    </submittedName>
</protein>
<evidence type="ECO:0000313" key="2">
    <source>
        <dbReference type="EMBL" id="SMC98620.1"/>
    </source>
</evidence>
<feature type="chain" id="PRO_5012170143" evidence="1">
    <location>
        <begin position="27"/>
        <end position="440"/>
    </location>
</feature>
<keyword evidence="3" id="KW-1185">Reference proteome</keyword>
<gene>
    <name evidence="2" type="ORF">SAMN05661093_03560</name>
</gene>
<keyword evidence="1" id="KW-0732">Signal</keyword>
<dbReference type="OrthoDB" id="3493799at2"/>
<dbReference type="RefSeq" id="WP_084427567.1">
    <property type="nucleotide sequence ID" value="NZ_FWXV01000002.1"/>
</dbReference>
<accession>A0A1Y5XJB4</accession>
<dbReference type="EMBL" id="FWXV01000002">
    <property type="protein sequence ID" value="SMC98620.1"/>
    <property type="molecule type" value="Genomic_DNA"/>
</dbReference>
<name>A0A1Y5XJB4_KIBAR</name>
<feature type="signal peptide" evidence="1">
    <location>
        <begin position="1"/>
        <end position="26"/>
    </location>
</feature>
<dbReference type="Proteomes" id="UP000192674">
    <property type="component" value="Unassembled WGS sequence"/>
</dbReference>
<dbReference type="InterPro" id="IPR036278">
    <property type="entry name" value="Sialidase_sf"/>
</dbReference>
<proteinExistence type="predicted"/>
<dbReference type="Pfam" id="PF15892">
    <property type="entry name" value="BNR_4"/>
    <property type="match status" value="1"/>
</dbReference>
<dbReference type="SUPFAM" id="SSF50939">
    <property type="entry name" value="Sialidases"/>
    <property type="match status" value="1"/>
</dbReference>